<feature type="region of interest" description="Disordered" evidence="4">
    <location>
        <begin position="378"/>
        <end position="405"/>
    </location>
</feature>
<evidence type="ECO:0000256" key="4">
    <source>
        <dbReference type="SAM" id="MobiDB-lite"/>
    </source>
</evidence>
<evidence type="ECO:0000259" key="5">
    <source>
        <dbReference type="PROSITE" id="PS50111"/>
    </source>
</evidence>
<dbReference type="SUPFAM" id="SSF55785">
    <property type="entry name" value="PYP-like sensor domain (PAS domain)"/>
    <property type="match status" value="1"/>
</dbReference>
<dbReference type="PROSITE" id="PS50112">
    <property type="entry name" value="PAS"/>
    <property type="match status" value="1"/>
</dbReference>
<evidence type="ECO:0000256" key="1">
    <source>
        <dbReference type="ARBA" id="ARBA00022500"/>
    </source>
</evidence>
<proteinExistence type="inferred from homology"/>
<dbReference type="InterPro" id="IPR051310">
    <property type="entry name" value="MCP_chemotaxis"/>
</dbReference>
<dbReference type="GO" id="GO:0005886">
    <property type="term" value="C:plasma membrane"/>
    <property type="evidence" value="ECO:0007669"/>
    <property type="project" value="TreeGrafter"/>
</dbReference>
<sequence length="405" mass="43850">MTILTFPKSRRQSVPGWMAEATLASAIDAVVIIDHRNNVIFFNRAAEVLWGYSAKEVLGRNVRMLVPERFQAGHDEYVNSNRRTGHDKIVGSSRDLKLIRRDGREVSVSLALSKIRVGKSWAYAAFVRNISQEYEALDGLLGRVKHCAESLMTACAHMNEAIGRVSEGTTRQASAAQQASASTEQMTANIRQCADNATQTETIAGNSLAQARSAAQVVEEAVSAMDAISGKIAIVQDIARQTDLLALNAGVEAARAGIHGRGFAIVATEVRRLAERSQEAANEIIALSRTTAEASGKARAELNALIPEFQRTSDLVQEISAATNEQRVGSEQINTAINQLDQVIQANALTAKRAESATDTLTDNAHALMALIEGFRDEDGNIKRKDNGPATPESRDRPEIPKRPA</sequence>
<dbReference type="InterPro" id="IPR013767">
    <property type="entry name" value="PAS_fold"/>
</dbReference>
<evidence type="ECO:0000256" key="3">
    <source>
        <dbReference type="PROSITE-ProRule" id="PRU00284"/>
    </source>
</evidence>
<evidence type="ECO:0000313" key="7">
    <source>
        <dbReference type="EMBL" id="RNF33455.1"/>
    </source>
</evidence>
<dbReference type="PANTHER" id="PTHR43531:SF11">
    <property type="entry name" value="METHYL-ACCEPTING CHEMOTAXIS PROTEIN 3"/>
    <property type="match status" value="1"/>
</dbReference>
<dbReference type="NCBIfam" id="TIGR00229">
    <property type="entry name" value="sensory_box"/>
    <property type="match status" value="1"/>
</dbReference>
<organism evidence="7 8">
    <name type="scientific">Paracoccus methylarcula</name>
    <dbReference type="NCBI Taxonomy" id="72022"/>
    <lineage>
        <taxon>Bacteria</taxon>
        <taxon>Pseudomonadati</taxon>
        <taxon>Pseudomonadota</taxon>
        <taxon>Alphaproteobacteria</taxon>
        <taxon>Rhodobacterales</taxon>
        <taxon>Paracoccaceae</taxon>
        <taxon>Paracoccus</taxon>
    </lineage>
</organism>
<evidence type="ECO:0000313" key="8">
    <source>
        <dbReference type="Proteomes" id="UP000238137"/>
    </source>
</evidence>
<protein>
    <submittedName>
        <fullName evidence="7">PAS domain S-box protein</fullName>
    </submittedName>
</protein>
<reference evidence="7" key="1">
    <citation type="submission" date="2018-05" db="EMBL/GenBank/DDBJ databases">
        <title>Reclassification of Methylarcula marina and Methylarcula terricola as Paracoccus methylarcula sp.nov., comb.nov. and Paracoccus terricola comb.nov.</title>
        <authorList>
            <person name="Shmareva M.N."/>
            <person name="Doronina N.V."/>
            <person name="Vasilenko O.V."/>
            <person name="Tarlachkov S.V."/>
            <person name="Trotsenko Y.A."/>
        </authorList>
    </citation>
    <scope>NUCLEOTIDE SEQUENCE [LARGE SCALE GENOMIC DNA]</scope>
    <source>
        <strain evidence="7">VKM B-2159</strain>
    </source>
</reference>
<dbReference type="PANTHER" id="PTHR43531">
    <property type="entry name" value="PROTEIN ICFG"/>
    <property type="match status" value="1"/>
</dbReference>
<name>A0A422QTX9_9RHOB</name>
<dbReference type="InterPro" id="IPR000014">
    <property type="entry name" value="PAS"/>
</dbReference>
<keyword evidence="1" id="KW-0145">Chemotaxis</keyword>
<dbReference type="OrthoDB" id="9816309at2"/>
<dbReference type="RefSeq" id="WP_106692522.1">
    <property type="nucleotide sequence ID" value="NZ_PXNQ02000011.1"/>
</dbReference>
<comment type="similarity">
    <text evidence="2">Belongs to the methyl-accepting chemotaxis (MCP) protein family.</text>
</comment>
<accession>A0A422QTX9</accession>
<feature type="domain" description="Methyl-accepting transducer" evidence="5">
    <location>
        <begin position="147"/>
        <end position="362"/>
    </location>
</feature>
<dbReference type="Gene3D" id="3.30.450.20">
    <property type="entry name" value="PAS domain"/>
    <property type="match status" value="1"/>
</dbReference>
<dbReference type="EMBL" id="PXNQ02000011">
    <property type="protein sequence ID" value="RNF33455.1"/>
    <property type="molecule type" value="Genomic_DNA"/>
</dbReference>
<feature type="domain" description="PAS" evidence="6">
    <location>
        <begin position="23"/>
        <end position="68"/>
    </location>
</feature>
<dbReference type="SUPFAM" id="SSF58104">
    <property type="entry name" value="Methyl-accepting chemotaxis protein (MCP) signaling domain"/>
    <property type="match status" value="1"/>
</dbReference>
<dbReference type="GO" id="GO:0006355">
    <property type="term" value="P:regulation of DNA-templated transcription"/>
    <property type="evidence" value="ECO:0007669"/>
    <property type="project" value="InterPro"/>
</dbReference>
<keyword evidence="8" id="KW-1185">Reference proteome</keyword>
<dbReference type="Gene3D" id="1.10.287.950">
    <property type="entry name" value="Methyl-accepting chemotaxis protein"/>
    <property type="match status" value="1"/>
</dbReference>
<dbReference type="InterPro" id="IPR004090">
    <property type="entry name" value="Chemotax_Me-accpt_rcpt"/>
</dbReference>
<evidence type="ECO:0000256" key="2">
    <source>
        <dbReference type="ARBA" id="ARBA00029447"/>
    </source>
</evidence>
<dbReference type="PROSITE" id="PS50111">
    <property type="entry name" value="CHEMOTAXIS_TRANSDUC_2"/>
    <property type="match status" value="1"/>
</dbReference>
<dbReference type="SMART" id="SM00283">
    <property type="entry name" value="MA"/>
    <property type="match status" value="1"/>
</dbReference>
<dbReference type="Proteomes" id="UP000238137">
    <property type="component" value="Unassembled WGS sequence"/>
</dbReference>
<dbReference type="AlphaFoldDB" id="A0A422QTX9"/>
<dbReference type="Pfam" id="PF00015">
    <property type="entry name" value="MCPsignal"/>
    <property type="match status" value="1"/>
</dbReference>
<dbReference type="InterPro" id="IPR035965">
    <property type="entry name" value="PAS-like_dom_sf"/>
</dbReference>
<gene>
    <name evidence="7" type="ORF">A7A09_017115</name>
</gene>
<dbReference type="GO" id="GO:0006935">
    <property type="term" value="P:chemotaxis"/>
    <property type="evidence" value="ECO:0007669"/>
    <property type="project" value="UniProtKB-KW"/>
</dbReference>
<dbReference type="CDD" id="cd00130">
    <property type="entry name" value="PAS"/>
    <property type="match status" value="1"/>
</dbReference>
<dbReference type="Pfam" id="PF00989">
    <property type="entry name" value="PAS"/>
    <property type="match status" value="1"/>
</dbReference>
<keyword evidence="3" id="KW-0807">Transducer</keyword>
<dbReference type="GO" id="GO:0007165">
    <property type="term" value="P:signal transduction"/>
    <property type="evidence" value="ECO:0007669"/>
    <property type="project" value="UniProtKB-KW"/>
</dbReference>
<dbReference type="PRINTS" id="PR00260">
    <property type="entry name" value="CHEMTRNSDUCR"/>
</dbReference>
<comment type="caution">
    <text evidence="7">The sequence shown here is derived from an EMBL/GenBank/DDBJ whole genome shotgun (WGS) entry which is preliminary data.</text>
</comment>
<dbReference type="InterPro" id="IPR004089">
    <property type="entry name" value="MCPsignal_dom"/>
</dbReference>
<evidence type="ECO:0000259" key="6">
    <source>
        <dbReference type="PROSITE" id="PS50112"/>
    </source>
</evidence>
<dbReference type="GO" id="GO:0004888">
    <property type="term" value="F:transmembrane signaling receptor activity"/>
    <property type="evidence" value="ECO:0007669"/>
    <property type="project" value="InterPro"/>
</dbReference>
<dbReference type="SMART" id="SM00091">
    <property type="entry name" value="PAS"/>
    <property type="match status" value="1"/>
</dbReference>